<evidence type="ECO:0000313" key="3">
    <source>
        <dbReference type="Proteomes" id="UP001153076"/>
    </source>
</evidence>
<gene>
    <name evidence="2" type="ORF">Cgig2_002952</name>
</gene>
<dbReference type="EMBL" id="JAKOGI010000693">
    <property type="protein sequence ID" value="KAJ8431371.1"/>
    <property type="molecule type" value="Genomic_DNA"/>
</dbReference>
<name>A0A9Q1Q7T9_9CARY</name>
<dbReference type="PANTHER" id="PTHR32278">
    <property type="entry name" value="F-BOX DOMAIN-CONTAINING PROTEIN"/>
    <property type="match status" value="1"/>
</dbReference>
<keyword evidence="3" id="KW-1185">Reference proteome</keyword>
<feature type="domain" description="F-box" evidence="1">
    <location>
        <begin position="18"/>
        <end position="59"/>
    </location>
</feature>
<dbReference type="CDD" id="cd22162">
    <property type="entry name" value="F-box_AtSKIP3-like"/>
    <property type="match status" value="1"/>
</dbReference>
<evidence type="ECO:0000259" key="1">
    <source>
        <dbReference type="Pfam" id="PF00646"/>
    </source>
</evidence>
<comment type="caution">
    <text evidence="2">The sequence shown here is derived from an EMBL/GenBank/DDBJ whole genome shotgun (WGS) entry which is preliminary data.</text>
</comment>
<reference evidence="2" key="1">
    <citation type="submission" date="2022-04" db="EMBL/GenBank/DDBJ databases">
        <title>Carnegiea gigantea Genome sequencing and assembly v2.</title>
        <authorList>
            <person name="Copetti D."/>
            <person name="Sanderson M.J."/>
            <person name="Burquez A."/>
            <person name="Wojciechowski M.F."/>
        </authorList>
    </citation>
    <scope>NUCLEOTIDE SEQUENCE</scope>
    <source>
        <strain evidence="2">SGP5-SGP5p</strain>
        <tissue evidence="2">Aerial part</tissue>
    </source>
</reference>
<evidence type="ECO:0000313" key="2">
    <source>
        <dbReference type="EMBL" id="KAJ8431371.1"/>
    </source>
</evidence>
<accession>A0A9Q1Q7T9</accession>
<organism evidence="2 3">
    <name type="scientific">Carnegiea gigantea</name>
    <dbReference type="NCBI Taxonomy" id="171969"/>
    <lineage>
        <taxon>Eukaryota</taxon>
        <taxon>Viridiplantae</taxon>
        <taxon>Streptophyta</taxon>
        <taxon>Embryophyta</taxon>
        <taxon>Tracheophyta</taxon>
        <taxon>Spermatophyta</taxon>
        <taxon>Magnoliopsida</taxon>
        <taxon>eudicotyledons</taxon>
        <taxon>Gunneridae</taxon>
        <taxon>Pentapetalae</taxon>
        <taxon>Caryophyllales</taxon>
        <taxon>Cactineae</taxon>
        <taxon>Cactaceae</taxon>
        <taxon>Cactoideae</taxon>
        <taxon>Echinocereeae</taxon>
        <taxon>Carnegiea</taxon>
    </lineage>
</organism>
<dbReference type="InterPro" id="IPR025886">
    <property type="entry name" value="PP2-like"/>
</dbReference>
<dbReference type="Proteomes" id="UP001153076">
    <property type="component" value="Unassembled WGS sequence"/>
</dbReference>
<dbReference type="Pfam" id="PF00646">
    <property type="entry name" value="F-box"/>
    <property type="match status" value="1"/>
</dbReference>
<dbReference type="PANTHER" id="PTHR32278:SF135">
    <property type="entry name" value="F-BOX PROTEIN PP2-B12"/>
    <property type="match status" value="1"/>
</dbReference>
<dbReference type="AlphaFoldDB" id="A0A9Q1Q7T9"/>
<dbReference type="InterPro" id="IPR036047">
    <property type="entry name" value="F-box-like_dom_sf"/>
</dbReference>
<dbReference type="OrthoDB" id="1918565at2759"/>
<dbReference type="InterPro" id="IPR001810">
    <property type="entry name" value="F-box_dom"/>
</dbReference>
<dbReference type="Pfam" id="PF14299">
    <property type="entry name" value="PP2"/>
    <property type="match status" value="1"/>
</dbReference>
<sequence>MEDSMIGQGEMIQSQKQLLDLSLDCVAKIIGSTSPKDACRISSTAKIFRSIADSDAVWAHFLPSDYLHIISRSSSGEFPSNLSKKQMYLHLSGAGGLLIDGGTTHFSIERSTGKKRFIIGARSLYIEWGDTPEYWDWAPEPGSKFEDTAVLQWVWWLEIRGRIRTRELSRGTNYGAYLVYKMGEDKYGFIVPAEVSLEVVSGGDVKRTRSVYLDPDEEEREEEGEMPDERDDGWMEIEMGEFFVKEEEDEREVEFLLLETKGLSAKGGLIVEGYESFVKQPRYKLLSIKHYLASP</sequence>
<protein>
    <recommendedName>
        <fullName evidence="1">F-box domain-containing protein</fullName>
    </recommendedName>
</protein>
<proteinExistence type="predicted"/>
<dbReference type="SUPFAM" id="SSF81383">
    <property type="entry name" value="F-box domain"/>
    <property type="match status" value="1"/>
</dbReference>